<dbReference type="PANTHER" id="PTHR30636">
    <property type="entry name" value="UPF0701 PROTEIN YICC"/>
    <property type="match status" value="1"/>
</dbReference>
<protein>
    <submittedName>
        <fullName evidence="8">YicC family protein</fullName>
    </submittedName>
</protein>
<evidence type="ECO:0000313" key="8">
    <source>
        <dbReference type="EMBL" id="THE14544.1"/>
    </source>
</evidence>
<evidence type="ECO:0000256" key="4">
    <source>
        <dbReference type="ARBA" id="ARBA00022801"/>
    </source>
</evidence>
<evidence type="ECO:0000256" key="1">
    <source>
        <dbReference type="ARBA" id="ARBA00001968"/>
    </source>
</evidence>
<feature type="domain" description="Endoribonuclease YicC-like N-terminal" evidence="6">
    <location>
        <begin position="2"/>
        <end position="155"/>
    </location>
</feature>
<dbReference type="STRING" id="1033734.GCA_000285535_00748"/>
<keyword evidence="4" id="KW-0378">Hydrolase</keyword>
<proteinExistence type="inferred from homology"/>
<gene>
    <name evidence="8" type="ORF">E1I69_03860</name>
</gene>
<keyword evidence="3" id="KW-0255">Endonuclease</keyword>
<name>A0A4S3PY33_9BACI</name>
<feature type="domain" description="Endoribonuclease YicC-like C-terminal" evidence="7">
    <location>
        <begin position="173"/>
        <end position="291"/>
    </location>
</feature>
<dbReference type="InterPro" id="IPR013551">
    <property type="entry name" value="YicC-like_C"/>
</dbReference>
<evidence type="ECO:0000256" key="2">
    <source>
        <dbReference type="ARBA" id="ARBA00022722"/>
    </source>
</evidence>
<dbReference type="InterPro" id="IPR013527">
    <property type="entry name" value="YicC-like_N"/>
</dbReference>
<dbReference type="RefSeq" id="WP_136378293.1">
    <property type="nucleotide sequence ID" value="NZ_SLUB01000004.1"/>
</dbReference>
<dbReference type="Pfam" id="PF08340">
    <property type="entry name" value="YicC-like_C"/>
    <property type="match status" value="1"/>
</dbReference>
<comment type="similarity">
    <text evidence="5">Belongs to the YicC/YloC family.</text>
</comment>
<evidence type="ECO:0000256" key="3">
    <source>
        <dbReference type="ARBA" id="ARBA00022759"/>
    </source>
</evidence>
<dbReference type="Pfam" id="PF03755">
    <property type="entry name" value="YicC-like_N"/>
    <property type="match status" value="1"/>
</dbReference>
<reference evidence="8 9" key="1">
    <citation type="journal article" date="2019" name="Indoor Air">
        <title>Impacts of indoor surface finishes on bacterial viability.</title>
        <authorList>
            <person name="Hu J."/>
            <person name="Maamar S.B."/>
            <person name="Glawe A.J."/>
            <person name="Gottel N."/>
            <person name="Gilbert J.A."/>
            <person name="Hartmann E.M."/>
        </authorList>
    </citation>
    <scope>NUCLEOTIDE SEQUENCE [LARGE SCALE GENOMIC DNA]</scope>
    <source>
        <strain evidence="8 9">AF060A6</strain>
    </source>
</reference>
<evidence type="ECO:0000313" key="9">
    <source>
        <dbReference type="Proteomes" id="UP000306477"/>
    </source>
</evidence>
<dbReference type="InterPro" id="IPR005229">
    <property type="entry name" value="YicC/YloC-like"/>
</dbReference>
<dbReference type="OrthoDB" id="9771229at2"/>
<evidence type="ECO:0000259" key="7">
    <source>
        <dbReference type="Pfam" id="PF08340"/>
    </source>
</evidence>
<dbReference type="PANTHER" id="PTHR30636:SF3">
    <property type="entry name" value="UPF0701 PROTEIN YICC"/>
    <property type="match status" value="1"/>
</dbReference>
<evidence type="ECO:0000259" key="6">
    <source>
        <dbReference type="Pfam" id="PF03755"/>
    </source>
</evidence>
<dbReference type="EMBL" id="SLUB01000004">
    <property type="protein sequence ID" value="THE14544.1"/>
    <property type="molecule type" value="Genomic_DNA"/>
</dbReference>
<dbReference type="GO" id="GO:0016787">
    <property type="term" value="F:hydrolase activity"/>
    <property type="evidence" value="ECO:0007669"/>
    <property type="project" value="UniProtKB-KW"/>
</dbReference>
<dbReference type="AlphaFoldDB" id="A0A4S3PY33"/>
<evidence type="ECO:0000256" key="5">
    <source>
        <dbReference type="ARBA" id="ARBA00035648"/>
    </source>
</evidence>
<dbReference type="NCBIfam" id="TIGR00255">
    <property type="entry name" value="YicC/YloC family endoribonuclease"/>
    <property type="match status" value="1"/>
</dbReference>
<dbReference type="GO" id="GO:0004521">
    <property type="term" value="F:RNA endonuclease activity"/>
    <property type="evidence" value="ECO:0007669"/>
    <property type="project" value="InterPro"/>
</dbReference>
<accession>A0A4S3PY33</accession>
<organism evidence="8 9">
    <name type="scientific">Bacillus timonensis</name>
    <dbReference type="NCBI Taxonomy" id="1033734"/>
    <lineage>
        <taxon>Bacteria</taxon>
        <taxon>Bacillati</taxon>
        <taxon>Bacillota</taxon>
        <taxon>Bacilli</taxon>
        <taxon>Bacillales</taxon>
        <taxon>Bacillaceae</taxon>
        <taxon>Bacillus</taxon>
    </lineage>
</organism>
<dbReference type="Proteomes" id="UP000306477">
    <property type="component" value="Unassembled WGS sequence"/>
</dbReference>
<comment type="cofactor">
    <cofactor evidence="1">
        <name>a divalent metal cation</name>
        <dbReference type="ChEBI" id="CHEBI:60240"/>
    </cofactor>
</comment>
<keyword evidence="9" id="KW-1185">Reference proteome</keyword>
<sequence>MIASMTGYGRAKKESNTFFVHAELKSVNHRFFEINVRLPRQLLFLEDKIKKAIGEYVKRGRVEVFLTIEGEGLVTKTVSIDWDLLEALVTSTKQIQDKYQLTDQITTGQLLSNEDILSIEEKETENQELETVVLEVIERAALQLRQMREVEGKALIEDIFLFLGQIEENIHTIKEYAPRVVSHYRDRIEKRIKEYIGNEFDENRILTEVALFAEKADISEELTRLESHMNQFRETVQTNEPIGRKLDFIVQEMNREINTIGSKANDSLIAKHVVEMKSLLEKIKEQVQNIE</sequence>
<comment type="caution">
    <text evidence="8">The sequence shown here is derived from an EMBL/GenBank/DDBJ whole genome shotgun (WGS) entry which is preliminary data.</text>
</comment>
<keyword evidence="2" id="KW-0540">Nuclease</keyword>